<dbReference type="RefSeq" id="WP_377377631.1">
    <property type="nucleotide sequence ID" value="NZ_JBHSSW010000009.1"/>
</dbReference>
<reference evidence="3" key="1">
    <citation type="journal article" date="2019" name="Int. J. Syst. Evol. Microbiol.">
        <title>The Global Catalogue of Microorganisms (GCM) 10K type strain sequencing project: providing services to taxonomists for standard genome sequencing and annotation.</title>
        <authorList>
            <consortium name="The Broad Institute Genomics Platform"/>
            <consortium name="The Broad Institute Genome Sequencing Center for Infectious Disease"/>
            <person name="Wu L."/>
            <person name="Ma J."/>
        </authorList>
    </citation>
    <scope>NUCLEOTIDE SEQUENCE [LARGE SCALE GENOMIC DNA]</scope>
    <source>
        <strain evidence="3">CGMCC-1.15741</strain>
    </source>
</reference>
<dbReference type="Pfam" id="PF08666">
    <property type="entry name" value="SAF"/>
    <property type="match status" value="1"/>
</dbReference>
<evidence type="ECO:0000313" key="3">
    <source>
        <dbReference type="Proteomes" id="UP001596303"/>
    </source>
</evidence>
<dbReference type="CDD" id="cd11614">
    <property type="entry name" value="SAF_CpaB_FlgA_like"/>
    <property type="match status" value="1"/>
</dbReference>
<dbReference type="NCBIfam" id="TIGR03177">
    <property type="entry name" value="pilus_cpaB"/>
    <property type="match status" value="1"/>
</dbReference>
<dbReference type="InterPro" id="IPR031571">
    <property type="entry name" value="RcpC_dom"/>
</dbReference>
<accession>A0ABW1S9R6</accession>
<dbReference type="InterPro" id="IPR013974">
    <property type="entry name" value="SAF"/>
</dbReference>
<evidence type="ECO:0000259" key="1">
    <source>
        <dbReference type="SMART" id="SM00858"/>
    </source>
</evidence>
<gene>
    <name evidence="2" type="primary">cpaB</name>
    <name evidence="2" type="ORF">ACFQDM_07710</name>
</gene>
<dbReference type="EMBL" id="JBHSSW010000009">
    <property type="protein sequence ID" value="MFC6197958.1"/>
    <property type="molecule type" value="Genomic_DNA"/>
</dbReference>
<evidence type="ECO:0000313" key="2">
    <source>
        <dbReference type="EMBL" id="MFC6197958.1"/>
    </source>
</evidence>
<comment type="caution">
    <text evidence="2">The sequence shown here is derived from an EMBL/GenBank/DDBJ whole genome shotgun (WGS) entry which is preliminary data.</text>
</comment>
<dbReference type="Pfam" id="PF16976">
    <property type="entry name" value="RcpC"/>
    <property type="match status" value="1"/>
</dbReference>
<sequence>MRILILVIAGGAALLAAMLVRNMSSQPAAPVVQLVEEGPEEPAIPLSQVLVANIDMQVGHRIAPDDLEWQSWPEERLSDAYFTEASNPDAMTELAGAIVRIPVFSGEPVLAQKVVQVGDKSMLTAVLSEGMRAVAVEISVETAAGGFILPGDRVDVILSYDREVAENDMIVERPATRTVLQNVRVLAIDQSFQKIEDEDVVVGTTATLELKPAHAETLMLATRMGEISLSLRGLSDSREDAPDVIAAGSLEAARDNGGTVRIYRSGSVEQTSIGGNQ</sequence>
<feature type="domain" description="SAF" evidence="1">
    <location>
        <begin position="47"/>
        <end position="115"/>
    </location>
</feature>
<dbReference type="SMART" id="SM00858">
    <property type="entry name" value="SAF"/>
    <property type="match status" value="1"/>
</dbReference>
<dbReference type="InterPro" id="IPR017592">
    <property type="entry name" value="Pilus_assmbl_Flp-typ_CpaB"/>
</dbReference>
<organism evidence="2 3">
    <name type="scientific">Ponticaulis profundi</name>
    <dbReference type="NCBI Taxonomy" id="2665222"/>
    <lineage>
        <taxon>Bacteria</taxon>
        <taxon>Pseudomonadati</taxon>
        <taxon>Pseudomonadota</taxon>
        <taxon>Alphaproteobacteria</taxon>
        <taxon>Hyphomonadales</taxon>
        <taxon>Hyphomonadaceae</taxon>
        <taxon>Ponticaulis</taxon>
    </lineage>
</organism>
<protein>
    <submittedName>
        <fullName evidence="2">Flp pilus assembly protein CpaB</fullName>
    </submittedName>
</protein>
<dbReference type="Proteomes" id="UP001596303">
    <property type="component" value="Unassembled WGS sequence"/>
</dbReference>
<keyword evidence="3" id="KW-1185">Reference proteome</keyword>
<proteinExistence type="predicted"/>
<name>A0ABW1S9R6_9PROT</name>